<dbReference type="AlphaFoldDB" id="A0A8S3XX60"/>
<evidence type="ECO:0000256" key="1">
    <source>
        <dbReference type="SAM" id="MobiDB-lite"/>
    </source>
</evidence>
<reference evidence="2" key="1">
    <citation type="submission" date="2021-04" db="EMBL/GenBank/DDBJ databases">
        <authorList>
            <person name="Tunstrom K."/>
        </authorList>
    </citation>
    <scope>NUCLEOTIDE SEQUENCE</scope>
</reference>
<comment type="caution">
    <text evidence="2">The sequence shown here is derived from an EMBL/GenBank/DDBJ whole genome shotgun (WGS) entry which is preliminary data.</text>
</comment>
<gene>
    <name evidence="2" type="ORF">PAPOLLO_LOCUS21619</name>
</gene>
<protein>
    <submittedName>
        <fullName evidence="2">(apollo) hypothetical protein</fullName>
    </submittedName>
</protein>
<keyword evidence="3" id="KW-1185">Reference proteome</keyword>
<accession>A0A8S3XX60</accession>
<evidence type="ECO:0000313" key="3">
    <source>
        <dbReference type="Proteomes" id="UP000691718"/>
    </source>
</evidence>
<proteinExistence type="predicted"/>
<name>A0A8S3XX60_PARAO</name>
<evidence type="ECO:0000313" key="2">
    <source>
        <dbReference type="EMBL" id="CAG5039384.1"/>
    </source>
</evidence>
<feature type="region of interest" description="Disordered" evidence="1">
    <location>
        <begin position="1"/>
        <end position="32"/>
    </location>
</feature>
<dbReference type="EMBL" id="CAJQZP010001331">
    <property type="protein sequence ID" value="CAG5039384.1"/>
    <property type="molecule type" value="Genomic_DNA"/>
</dbReference>
<organism evidence="2 3">
    <name type="scientific">Parnassius apollo</name>
    <name type="common">Apollo butterfly</name>
    <name type="synonym">Papilio apollo</name>
    <dbReference type="NCBI Taxonomy" id="110799"/>
    <lineage>
        <taxon>Eukaryota</taxon>
        <taxon>Metazoa</taxon>
        <taxon>Ecdysozoa</taxon>
        <taxon>Arthropoda</taxon>
        <taxon>Hexapoda</taxon>
        <taxon>Insecta</taxon>
        <taxon>Pterygota</taxon>
        <taxon>Neoptera</taxon>
        <taxon>Endopterygota</taxon>
        <taxon>Lepidoptera</taxon>
        <taxon>Glossata</taxon>
        <taxon>Ditrysia</taxon>
        <taxon>Papilionoidea</taxon>
        <taxon>Papilionidae</taxon>
        <taxon>Parnassiinae</taxon>
        <taxon>Parnassini</taxon>
        <taxon>Parnassius</taxon>
        <taxon>Parnassius</taxon>
    </lineage>
</organism>
<dbReference type="Proteomes" id="UP000691718">
    <property type="component" value="Unassembled WGS sequence"/>
</dbReference>
<sequence>MLRTPPVAGADCRTREDPADTKPAGGDNGCERLMGGRAAPLVRLAVRMLSRPAPPPRPGAVSWWSHVHKRAFAPSIFAEARH</sequence>